<feature type="compositionally biased region" description="Polar residues" evidence="8">
    <location>
        <begin position="7613"/>
        <end position="7629"/>
    </location>
</feature>
<dbReference type="GO" id="GO:0008017">
    <property type="term" value="F:microtubule binding"/>
    <property type="evidence" value="ECO:0007669"/>
    <property type="project" value="InterPro"/>
</dbReference>
<feature type="coiled-coil region" evidence="7">
    <location>
        <begin position="5253"/>
        <end position="5301"/>
    </location>
</feature>
<dbReference type="Pfam" id="PF00681">
    <property type="entry name" value="Plectin"/>
    <property type="match status" value="4"/>
</dbReference>
<feature type="region of interest" description="Disordered" evidence="8">
    <location>
        <begin position="4532"/>
        <end position="4595"/>
    </location>
</feature>
<dbReference type="CDD" id="cd00051">
    <property type="entry name" value="EFh"/>
    <property type="match status" value="1"/>
</dbReference>
<feature type="region of interest" description="Disordered" evidence="8">
    <location>
        <begin position="7698"/>
        <end position="7877"/>
    </location>
</feature>
<feature type="compositionally biased region" description="Basic and acidic residues" evidence="8">
    <location>
        <begin position="7770"/>
        <end position="7780"/>
    </location>
</feature>
<dbReference type="SMART" id="SM00054">
    <property type="entry name" value="EFh"/>
    <property type="match status" value="2"/>
</dbReference>
<feature type="compositionally biased region" description="Basic and acidic residues" evidence="8">
    <location>
        <begin position="7229"/>
        <end position="7239"/>
    </location>
</feature>
<dbReference type="InterPro" id="IPR036534">
    <property type="entry name" value="GAR_dom_sf"/>
</dbReference>
<feature type="compositionally biased region" description="Polar residues" evidence="8">
    <location>
        <begin position="7699"/>
        <end position="7710"/>
    </location>
</feature>
<dbReference type="Gene3D" id="1.20.58.60">
    <property type="match status" value="22"/>
</dbReference>
<evidence type="ECO:0000256" key="3">
    <source>
        <dbReference type="ARBA" id="ARBA00022553"/>
    </source>
</evidence>
<feature type="compositionally biased region" description="Basic residues" evidence="8">
    <location>
        <begin position="4541"/>
        <end position="4554"/>
    </location>
</feature>
<feature type="compositionally biased region" description="Low complexity" evidence="8">
    <location>
        <begin position="7592"/>
        <end position="7609"/>
    </location>
</feature>
<dbReference type="InterPro" id="IPR018159">
    <property type="entry name" value="Spectrin/alpha-actinin"/>
</dbReference>
<dbReference type="PROSITE" id="PS00018">
    <property type="entry name" value="EF_HAND_1"/>
    <property type="match status" value="1"/>
</dbReference>
<dbReference type="GO" id="GO:0045104">
    <property type="term" value="P:intermediate filament cytoskeleton organization"/>
    <property type="evidence" value="ECO:0007669"/>
    <property type="project" value="InterPro"/>
</dbReference>
<feature type="compositionally biased region" description="Low complexity" evidence="8">
    <location>
        <begin position="4572"/>
        <end position="4588"/>
    </location>
</feature>
<dbReference type="SUPFAM" id="SSF47473">
    <property type="entry name" value="EF-hand"/>
    <property type="match status" value="1"/>
</dbReference>
<feature type="coiled-coil region" evidence="7">
    <location>
        <begin position="6180"/>
        <end position="6242"/>
    </location>
</feature>
<feature type="coiled-coil region" evidence="7">
    <location>
        <begin position="5975"/>
        <end position="6032"/>
    </location>
</feature>
<sequence length="7877" mass="881240">MEEYEYDFSYECRRLVEAMAPRSARSFRQEFNMQDLATTEHTVTHITTEKYVRTSHTTELDGTPIKSMANGKLSSPKYTSKTILSDYDKPDLRNLKRIYKMYEGTDITESRGIVHPETREILTVGQAISMRILDVRTGRLVSSPDTRQTISIEQAAEKGLIDPKLAARLTGPCGMTEDGNEVTLLEAIQRELYDAEQGLADPAEKRIKVTVESEKPSTQGMSISDALNCGQVDLQRGLYRLPNGSYITIAEAYQKGYLIYNEIIKIKSSALSLSDAISQDLVDNNGWILDRNSGDRFQLDTAIKNELINPHIREIVDPKNDRKITLVEAIDKNIINTVHSKYVHNITKEKLSFKDAAIKRFICKPMTLKDVCDNNLMTNDGKILSPTHRVPLSILEAISTGVLDSDDVKCITDTTTGQLLTLSEALAAKIILTDNKFRDNLTGEICTIPEAVDRGLITSVSQRSIFNIDGFRDPKTGEFISFNSASKKGYLKYVNGETFLKSETGDFVFIEDCTKVSIVRPEVLEMFNRKIGVYENGKELTVLDAVFKNILDPKTGHLLDATTKKPIPFNKAVEINMITPEGAALLNSLLNITLTLQTVTKTVKRYVTVTNTNASQRSEAILTFTEAIRRGLIDENTQTFTDPTTGTVFPIQQALDEGLLGVDKNEPRIVRIPEITRKELIPGQVVELKITKKSFIPDLPPSPESKLQQENRPETIKSPDLVTRDVIQQESIIQKVKTGITKSVTTEPTVTSLTIRKNTIELPRDGWTLREAISQKFFNPVTGIFVIPGTDRIIDLKEALKLNIINPNSAVVINPKTKKETSLKSAIDMHILDNTGNYNLPTGLINMKEAIDSKFIVFVEISTNISLQKVITITSVAGMPDEIEVSEINKSTTPYDVVREEQTILEPIQVEPGVIYDPATALIISTTSGVSENILDAVDRGIVPSDSVKVIEPFTGNRITLKQALDKGILDKKSGDYKDKSGNKISLSDAAKIGLITVIGAPLVGAAKVIQVVKSTMVVDPRTGEKVPMEVAYERGLVDPLTYKKYEDSIRDKSPEYDSTIHKEKLATTSTKTVTFTQVNTTPTLTSTTIMYIIDPMTNEKVPIDVALEKGLIDEKIYNEYIKLSEDPSQIQSSTSTVSVTESAHTPNVTITTVVDPVTGVKGPIDDAYKKGLIDSASHQKYKETYSPQFFNPEVLKTPSDKNTVTFTQTTKPVTVGAAVSEGFITVESIQNSILADTRKPVNTSSVMQIKRPSDIIQITQSQVSAIPKYKLQVPTESVIESQVIESKPVVLQKLRKRVVTPLEAVEKGLLSKETAKILESVKVYKDENGRPLSLEKAIEQGFIDDEKGEIKDPLHGDIVNIKEALERGILDSEGQDEVLIPLAKSLSVAEILEQGLLDPVTGKIIHPETGNHLTLREAIICDIVDPLSSVNISPGKKITLAEAIEKNIIDNDKNVVKTSNGILDLISAVNASVFSEPETASVEKIPPAALTLPLAIKIGLIDPDTRTMKHPLTGDVITIKEAVEKDLLMALPYPHSNDTITLEEALDKGIVDLKENTFTEPTSKEIIPLDKAMEQGLLTIKPNMDVLQTTGVMTTITETFSSQHTITTKMIELLADYVLISANEVQNTKTGEIISMEDARLQGIVHDEKTSKEQFITNETNISFEDALKLGYINIDQGTFTHPSTGAVISISEAVNSGILNTEVITTDEPKISTTKKDLEMLDLNEAFDLLFDEKSQTFKDPKSPTKSITLKEAIKQNIINPKSIIYDVEAAKPVTVQEAINTGLIDNKSGKIKDPDTGKSVDIKNAAKMGLIAVVAAPVLAGLAVVQGAKAVTSKIMQPKKTVTEIERATEETITPVKSIISSVKLQPMPITSDKEKQIETSPQDITNEKQLSQDTSITIMDTNKNTPDQASLKIEHSKAHPVHKEKNTVEQKQQQTLIEELPPPVQNVISTMINLPEKSESQEPTLQESQEISIDTIHHSDITDIRELCVTIDENISKEKTTLRDQQKLDESKELTPEQAKLIEYKTSKPIEVVHISPILTRQTGNAIKDSEKFILEETAISIHGAVPVTKSSSSSQPDKSILITTTVEPETNPDSSKAFVQEPVIHEYREVTPDKIEHTKVSKTIVSKSEPSEYITENTSTVVTTKLSKVTTVELTQNEFTSHHIVTEETIEPQAALEILSSDKEKLVTKADDEIDEPSVTMMEITKTVKYVDSKKEPNNEPTIKDISPVNVIEKDKIKFEYNKQDNNDACIRDLSMPRKIDEKLVSDSFKIDKKIPDDIQDTTTKIQPILDSVDDIFTAVNKGIVSTETIHIVDPKTGKDLTFKEAISKGVVDEKTGEVTSNTGTKISFSDAAKLGVVAIIGAPVLAASKVVEMVKNVIIVDPKTGEKVPLNEAKRRGLVDSATNIKHELSTKETSPGVTREHTSIITEQLSTTAAKPIVVKTSQPVITETIITTVENLSLDNAIAQPLKPDNYDGKTISALLIDAEKQPLKVIDEITEQSSVKLTPPKSKPLYENITLVDAISKGKIESKVCRIIINGIESPLTVQDSIEQEQISKFALVDILSKNVVSVKETEPKYYIAISQKLTPEELSEMGVYDIEKQVFLNPETGSKISFEELVYGLHVFDPKTILVKDLGSKSDDYISFEEAITRPIIDKSTGHMVNPKTGKRVPFLECVQIGWIVEKPEDVTVSEQISIEKALEHGLYNPKTSEIVDINSGKLVPIGQAVESGLVDQESFLIKVPFTNENIPISDAVERGIIEIHEGVITIVETHQVIEMSVAIQCGIITLARRPVSIEAIIVNDMLEPKTGQIKDIVTDQLVSVSDAVDRNIIHPTISEIKDTASEIFIPLSEALNTNLIHPETGKIKDKKTGEDIPLNDALKKGLLATKDVTFSLFDIIELGYYSPETCQILNPKTGKAVTLGHAIKDKLIDPSDVKIKDDNSEAVLPFDQAVKVGLVDTERGIITSPVFNLKDARDKGYLLHDKKPWTLQEGLVQEFYNPETGLLTINDATMTLADAIQKGDINPDAMTVKNSITGDIISLNDAIKIGIIDSKEGKVNDPVHGDKISLTDASERGLIVPAKRKLSLPEAVFKGFYDPKTGKFSHPESKEKVQTDRAIKKRMIDPQSTLVHVGGKVIPFEFAVDKGIVDGRTGTVLLGYDKVDFREAFERGILVEVRKPMSLIEALEKGIYNEITGLFMDPQTGKKHTLAEAIKLNLIDLNSVHVQDNRLGKWNKITLPESLQIGVIDDKTSKIKNINNENEEISLRKAFEIGLLVDSKAPISLQRALHQGLYDDATGKICDPTTNRKITLHEAIRRSIISPKHLCYFDKKSEKPLSLAECCRSEIVDRRNGKFTEPGSDVQIPLSEAMSLSLIVDIESAGFTLYETLAMNMYNITELVFVHPVTERKLSLNSAITEELINPQMSLVKHIPTSKYIKLEEAIKSGVIDGDNSVYVLPNGNQINLLDAKHRGLIVTAKKNISLEEIIKNGFFRSDNGKVVDPVTNEFIDLNKAIEINFLNPDSTVVKDNMTYKYKPFIIAIQQGDVDVSKGRVLDTKAKKTYSLDIAFDKGLLVTVVQPLTTQSITKRYVPEATSKELQLREFTLDEAIKYEFIDLETAVIKDPRKNKYIPLKLGMIEGIIDKNVKGSFDTQNRARSLCFVFENSLIVYVREPLTFEQALENGHINVAAARFTDPHSNEVLTIKDATTLGYIDSDTALIKDNLKKRLVKLPEAFRKGLMDAEKGNILDTETSKLNTLASAIESGLLMTPKKSFTLIETITFGIYNPTTGALNDPFITTSVIDRKRLNLGEAIQQGIVDPSSTVVKEPETGKIWPLVQAIEQKLIDPIEGRLVIDPKKEISLDLVKAHKKGYLLPAETRQAVEEKYRLCDETLSKLLEWIAIVEERLANQEAAKEDMDELRNQINILKLIKDDLESHQRQVSACADQAKQLLVSGGDVLAPHEVAALERGVRQLKQRCDKCSDKCDKMLRRLAAARDELGKFSNELNTFNAWMEGAYRLLEEKEAAISKLDKLPHQGDDIREFVSDVIAHQADLRFITMAAQKFLDESKEFLSILNEYRTTLPSRLSHVSPGAESAVREGAALARRRHADLAARAQRLQDRLRGTAHLTKQYNLALEKAGKWINDIEPQVRSVLSEPVGGEPRAVETQLAKAKALHSEILSQGRLIDNAKDACDQLVKSLEGNLTPSEIRQLEVPVLDLTARYKDIDGAVGSKCAELEAALLQCQGLQDAAETQAHWLGQVENVFKNQMKPASLIRERLDEQVREQRITHGEVEARRAALAQLLTAARDAARAPSNARIARKLEQRAEEIYARYEKLLERSIKRGQFLEEVSNELAVFSQQAATLDAAHSHLLEQADTRELARSNAEELRARLADLAHYRDKQMPLLEDCLRNGKQLIAKKDVTDTHVVRDRMKILENQWRDFNTALEEKQKLFKQRADQLNQYETLRTQVLEWLQSIENRVGRLKPVAVDLDVIKIQQDELRPLTKEYRDYSVTIDKVNEAGAVYEALSRGERADSPHRRRLYSPTKRHTPSRTLDGRSPSPTKGHGLASPASTHSTSSGFSSRRSSQEGFHLEELSGVQQQLAEINNRYSLVGSRLNDRQAELDALRTELRRHLDSCRALQSFLDKVQRQLPKDSIPNTKEEADKTTKQARAVLEEMYEKQSILDSTKTQVRELLKRKQGVEGADRLHDEMEDVATRWKALHDAFKDKIRLMEEMKDFHDTHSNLTQWLGAKDRMMAALGPISSDSRMVQTQVQQVQVLREEFRVQQPQLAHLDEVAAAVLQRLEPKSQDADSLRRKVQQVKDRWNELLAKLEARGESLGAAADTSREFDAGLARLRDALHAIGDQLDRLPEHEPDERLRKIENLERQLEGQRPLLADLEAAGAALATVLSDPSSRQDIQSKLAAVARQYDNLQRKLDLKKAEIEAALKDGRNLEENVAKTLGWLQSELAALPGRLQVSADSTRLQQQLERHEPLYRELSQREHELIMLLDKGREMEKKPSYQGLRKDLDRIQTQWDKLKREIVDRYTRLQTAMEHCRKYSKAQESFLPWLSSAEERVAQLPPTAFTRREVEAQLRQLQLLRNDIWKRSGEYENNKTLGETFISACDVDQEIVRKQLDSMRDRWDRLNNEVLQQVEFLETTARKLGDFGEKVRAVETPLQRCEERLQDALAAPPAVAAEAVARLTDNIHALRVPLQSVETAADDIIRLALECGGKEDSERARGVLQAHTAALADRLTDLEARADDARARLAGATAAVAQFQDKVKSLSHDLSDLEKELDTMKPPGRDIKTVKTQLDDVSRFYKRLEKADDLVGDIERAAENLVDSGYTVDSANTRDQVEGLRKQLAKLDERARSKEQDLDDTLSKLEAFYKAYDSVMDDVQEASEQVRSLKPVSSEVEQIRSQQKDFGELRRRTLEPLGQNVAHCNKIGQGLVRSALQGVSTQQLEKDLEKMNDKWNALKEKMNERERRLDVGLLQSGKFAEALAGLEKWLADTEDMVRNQKPPSADYKVVKAQLQEQKFLKKMLMDRQNSMSSLFAMGNEVAAGCEPGERKSIEKQLKGLMQRFDGLTDGAQQRMLDLEQAMKVAKQFQEELQPLVEWLGTAERKVKSLQLVPTDEEKIQQKIREHKNLHEDILSKQPAFKQLTETASTLMGLVGDDEAAALADRLQAATDRYQALVDHSLNIGELLDNSRKGLRHLVLTYQELAAWMDGMEQYLAKRKLLPLHMEKLLRQMDELAEKTEEIAAKQEAVDSTVESGLELMKHISGDEALQLKDKLDALQRRYNDLTSRGADLLRIASETLPLVQQLYNSHNKLNEWMAGAENCLQSVEPREEDILRLEADLQEFRPVLDTINLVGPQLCQISPGEGAAHVEALVTRDNRRFDAIAEQIQRKAERLLLSKKRSLEVVGDMEEAVEWLRSAESALRNAAPPSADAAKVRQQLNQQRPLSDDVAAQRARVRDLLAQAKKVLRECQSSEETAVIRDRSEELKELMEEVGQLSAQRLAALEQALPLAEHFADTHHGLSSWMDDMERQIQMLAMPALRPEQIVQQQDKNEMLQQSIANHKPLVDKLVKTGEALARLCGDDDAAKVLDTVEGDCERYNALRAELRQRQQELEQALQESSLFSDKLEGMLRALGGARDQLARAEPVSAHPPKIQDQIEENNSLAEDLDKRQEAYNAVQRAASDVISKADRSDPAVRDIRNKLDKLNKLWDEVQKATNDRGSSLDSALEVARRFWQQLEAVMNTLSELQDTLAAQPPPAAQPRAIQAQQVALQEIRHEIDHTKPEVEKVRKTGSTLMSLCGEPDKPEVKKHMEDLDQAWDTVTALYARREENLIDAMEKAMEFHDTLQNLQEFLDSAEDKFSRMGALGSDIDAVKRQIAQLASFKQEVDPHMVKVEALNRSLVRQAQELTERTSSEQASAIKQPLTEVNARWSALLRGMVERQQQLERALLRLGQLQHALQELLSWIQHTTDTLDTLKPVAGDPQILEVELAKLKVLVNDIAAHQASVDTLNDAGAQIQRHGSEEAGETAEKLATLNRKWRELQQKARDRQSELEDALREAQSFNAEIGDLLSWLSEVDGVIAASKPVGGLPETASEQLERFMEIYNEIEANRPKVEAVLQQGQEYLRRQEKPNPTSQLSLNLKNLKSRWDNVTARASDKKIKLEIALKEATEFHDALQAFVDWLTGAEKTLASAKPVSRVMDTLLTQIEEHKAFQKEIGTHRETMLLLDKKGTHLKYFSQKQDVILIKNLLVSVQHRWERVVSKAAERTRALDHGFKEAKEFSDMWNNLMNWLNDTEQQLDELNKETTVNDPEKIKQRLHKHRDFQKALGAKQSIYDQTMKTGKQLKDKAPKTDETPLKNMLNDLKTKWTTVCSKAVDRQRKLEEALLYSGQFKDAMSALLDWLKKQQVALSTDLPVHGDLDTVMALIEQHKQFEEDLHSREQQMQSVMKTGKELEATVPREDAANIRQQCSDLKQLWESVQSLSEKKAHKLEGALKEAEKLHRSVNMLLEWLSDAETRLRFSGQLPEAELEAQQHLRDHEKFVRELKEKQKDKDETITLAQSILGKAHPDAVTVIKHWITIIQSRWDEVWQWAMQRGAKLETHMQSLRDLDLVLEELLQWLLGLENTLLSLESEPLPESIELLEGLIEDHKELMEHTQKRQNEVDRVCKAYQVKSQSQGRDSTPRKVSAKTATKGTPGRGSQHDLNRERSVSPDYYGSRRYSRVSPGRETPDRALPHYGPRFPPKGSKGAEPEFRSPRVKQLWDKWRTVWLLAWERQRRLHERLAHLKELQRVSNFSWDDWRKRFLKFMNHKKSRLTDLFRKMDKDNNGLIPRNEFIDGIINTKFDTSRLEMGAVADLFDRNGSGLIDWEEFIAALRPDWVERRGPPTDADKIHDEVKRLVMLCTCRQKFRVFQVGEGKYRFGDSQKLRLVRILRSTVMVRVGGGWVALDEFLVKNDPCRAKGRTNIELREQFILADGVSQSMAAFRPRTPRSNTNTPPSTGPITKVRERTARSVPMSAGGAAGRASRSSLSAGTPDSLSDNEAASGLGTRYRKPSVPRSTLTPGGSRPGSRPGSRTGSKPPSRHGSNLSLDSTDDVSTPSRIPMRKVTNTRASIARAAATASKLGVTTPNGGSRPRTPTGFLTPASGRYPSGAMYRTSSIPTLSPVPALVSSTHSQPSSMASEHPKSLTHTHPAFHTQGSTKIPIYIGSQRTSSAERSSIKPRKSHSRETSQEPSPTSLEPSRKSEQRSPEDDSSLFSISGMTSDNEYESNISESSGEVSKPTQRAAKGQRTPSGSTTPVRSGQQTAVSRLLRKPSDASDSGAPTTPASRRGTPSSSRTTEKREPFRL</sequence>
<dbReference type="Gene3D" id="3.90.1290.10">
    <property type="entry name" value="Plakin repeat"/>
    <property type="match status" value="16"/>
</dbReference>
<evidence type="ECO:0000256" key="2">
    <source>
        <dbReference type="ARBA" id="ARBA00022490"/>
    </source>
</evidence>
<dbReference type="FunFam" id="1.20.58.60:FF:000039">
    <property type="entry name" value="Short stop, isoform N"/>
    <property type="match status" value="1"/>
</dbReference>
<dbReference type="OrthoDB" id="2250192at2759"/>
<evidence type="ECO:0000259" key="9">
    <source>
        <dbReference type="PROSITE" id="PS50222"/>
    </source>
</evidence>
<dbReference type="Gene3D" id="3.30.920.20">
    <property type="entry name" value="Gas2-like domain"/>
    <property type="match status" value="1"/>
</dbReference>
<feature type="compositionally biased region" description="Low complexity" evidence="8">
    <location>
        <begin position="7639"/>
        <end position="7651"/>
    </location>
</feature>
<dbReference type="PANTHER" id="PTHR23169">
    <property type="entry name" value="ENVOPLAKIN"/>
    <property type="match status" value="1"/>
</dbReference>
<feature type="coiled-coil region" evidence="7">
    <location>
        <begin position="6115"/>
        <end position="6145"/>
    </location>
</feature>
<dbReference type="SUPFAM" id="SSF143575">
    <property type="entry name" value="GAS2 domain-like"/>
    <property type="match status" value="1"/>
</dbReference>
<dbReference type="PANTHER" id="PTHR23169:SF23">
    <property type="entry name" value="SHORT STOP, ISOFORM H"/>
    <property type="match status" value="1"/>
</dbReference>
<dbReference type="InterPro" id="IPR035915">
    <property type="entry name" value="Plakin_repeat_sf"/>
</dbReference>
<dbReference type="Pfam" id="PF13499">
    <property type="entry name" value="EF-hand_7"/>
    <property type="match status" value="1"/>
</dbReference>
<feature type="compositionally biased region" description="Low complexity" evidence="8">
    <location>
        <begin position="7515"/>
        <end position="7527"/>
    </location>
</feature>
<evidence type="ECO:0000256" key="7">
    <source>
        <dbReference type="SAM" id="Coils"/>
    </source>
</evidence>
<dbReference type="PROSITE" id="PS51460">
    <property type="entry name" value="GAR"/>
    <property type="match status" value="1"/>
</dbReference>
<dbReference type="FunFam" id="1.20.58.60:FF:000044">
    <property type="entry name" value="Short stop, isoform K"/>
    <property type="match status" value="1"/>
</dbReference>
<feature type="coiled-coil region" evidence="7">
    <location>
        <begin position="3966"/>
        <end position="4007"/>
    </location>
</feature>
<dbReference type="Gene3D" id="1.10.238.10">
    <property type="entry name" value="EF-hand"/>
    <property type="match status" value="1"/>
</dbReference>
<dbReference type="PROSITE" id="PS50222">
    <property type="entry name" value="EF_HAND_2"/>
    <property type="match status" value="2"/>
</dbReference>
<keyword evidence="6" id="KW-0206">Cytoskeleton</keyword>
<dbReference type="InterPro" id="IPR043197">
    <property type="entry name" value="Plakin"/>
</dbReference>
<evidence type="ECO:0000313" key="12">
    <source>
        <dbReference type="Proteomes" id="UP001153714"/>
    </source>
</evidence>
<feature type="compositionally biased region" description="Basic and acidic residues" evidence="8">
    <location>
        <begin position="7868"/>
        <end position="7877"/>
    </location>
</feature>
<dbReference type="GO" id="GO:0030056">
    <property type="term" value="C:hemidesmosome"/>
    <property type="evidence" value="ECO:0007669"/>
    <property type="project" value="TreeGrafter"/>
</dbReference>
<dbReference type="GO" id="GO:0005882">
    <property type="term" value="C:intermediate filament"/>
    <property type="evidence" value="ECO:0007669"/>
    <property type="project" value="TreeGrafter"/>
</dbReference>
<dbReference type="FunFam" id="1.10.238.10:FF:000031">
    <property type="entry name" value="Short stop, isoform J"/>
    <property type="match status" value="1"/>
</dbReference>
<dbReference type="SUPFAM" id="SSF46966">
    <property type="entry name" value="Spectrin repeat"/>
    <property type="match status" value="25"/>
</dbReference>
<feature type="compositionally biased region" description="Low complexity" evidence="8">
    <location>
        <begin position="7852"/>
        <end position="7867"/>
    </location>
</feature>
<dbReference type="InterPro" id="IPR002017">
    <property type="entry name" value="Spectrin_repeat"/>
</dbReference>
<dbReference type="InterPro" id="IPR011992">
    <property type="entry name" value="EF-hand-dom_pair"/>
</dbReference>
<feature type="domain" description="EF-hand" evidence="9">
    <location>
        <begin position="7375"/>
        <end position="7410"/>
    </location>
</feature>
<dbReference type="FunFam" id="1.20.58.60:FF:000040">
    <property type="entry name" value="Short stop, isoform N"/>
    <property type="match status" value="1"/>
</dbReference>
<keyword evidence="7" id="KW-0175">Coiled coil</keyword>
<comment type="subcellular location">
    <subcellularLocation>
        <location evidence="1">Cytoplasm</location>
        <location evidence="1">Cytoskeleton</location>
    </subcellularLocation>
</comment>
<evidence type="ECO:0008006" key="13">
    <source>
        <dbReference type="Google" id="ProtNLM"/>
    </source>
</evidence>
<feature type="domain" description="EF-hand" evidence="9">
    <location>
        <begin position="7339"/>
        <end position="7374"/>
    </location>
</feature>
<name>A0A9N9WHA4_9NEOP</name>
<dbReference type="EMBL" id="OU893336">
    <property type="protein sequence ID" value="CAG9792791.1"/>
    <property type="molecule type" value="Genomic_DNA"/>
</dbReference>
<reference evidence="11" key="1">
    <citation type="submission" date="2021-12" db="EMBL/GenBank/DDBJ databases">
        <authorList>
            <person name="King R."/>
        </authorList>
    </citation>
    <scope>NUCLEOTIDE SEQUENCE</scope>
</reference>
<keyword evidence="12" id="KW-1185">Reference proteome</keyword>
<dbReference type="CDD" id="cd00176">
    <property type="entry name" value="SPEC"/>
    <property type="match status" value="15"/>
</dbReference>
<evidence type="ECO:0000256" key="1">
    <source>
        <dbReference type="ARBA" id="ARBA00004245"/>
    </source>
</evidence>
<keyword evidence="2" id="KW-0963">Cytoplasm</keyword>
<dbReference type="GO" id="GO:0005737">
    <property type="term" value="C:cytoplasm"/>
    <property type="evidence" value="ECO:0007669"/>
    <property type="project" value="UniProtKB-ARBA"/>
</dbReference>
<feature type="region of interest" description="Disordered" evidence="8">
    <location>
        <begin position="7513"/>
        <end position="7677"/>
    </location>
</feature>
<feature type="compositionally biased region" description="Low complexity" evidence="8">
    <location>
        <begin position="7546"/>
        <end position="7562"/>
    </location>
</feature>
<evidence type="ECO:0000256" key="6">
    <source>
        <dbReference type="ARBA" id="ARBA00023212"/>
    </source>
</evidence>
<dbReference type="Proteomes" id="UP001153714">
    <property type="component" value="Chromosome 5"/>
</dbReference>
<dbReference type="SMART" id="SM00150">
    <property type="entry name" value="SPEC"/>
    <property type="match status" value="29"/>
</dbReference>
<protein>
    <recommendedName>
        <fullName evidence="13">Microtubule-actin cross-linking factor 1</fullName>
    </recommendedName>
</protein>
<feature type="coiled-coil region" evidence="7">
    <location>
        <begin position="5355"/>
        <end position="5389"/>
    </location>
</feature>
<dbReference type="GO" id="GO:0042060">
    <property type="term" value="P:wound healing"/>
    <property type="evidence" value="ECO:0007669"/>
    <property type="project" value="TreeGrafter"/>
</dbReference>
<feature type="compositionally biased region" description="Polar residues" evidence="8">
    <location>
        <begin position="7784"/>
        <end position="7812"/>
    </location>
</feature>
<feature type="compositionally biased region" description="Polar residues" evidence="8">
    <location>
        <begin position="7820"/>
        <end position="7837"/>
    </location>
</feature>
<feature type="domain" description="GAR" evidence="10">
    <location>
        <begin position="7416"/>
        <end position="7488"/>
    </location>
</feature>
<dbReference type="Gene3D" id="3.30.160.780">
    <property type="match status" value="1"/>
</dbReference>
<dbReference type="GO" id="GO:0031122">
    <property type="term" value="P:cytoplasmic microtubule organization"/>
    <property type="evidence" value="ECO:0007669"/>
    <property type="project" value="TreeGrafter"/>
</dbReference>
<feature type="coiled-coil region" evidence="7">
    <location>
        <begin position="6566"/>
        <end position="6593"/>
    </location>
</feature>
<gene>
    <name evidence="11" type="ORF">DIATSA_LOCUS10292</name>
</gene>
<evidence type="ECO:0000256" key="4">
    <source>
        <dbReference type="ARBA" id="ARBA00022737"/>
    </source>
</evidence>
<dbReference type="InterPro" id="IPR001101">
    <property type="entry name" value="Plectin_repeat"/>
</dbReference>
<feature type="region of interest" description="Disordered" evidence="8">
    <location>
        <begin position="7201"/>
        <end position="7281"/>
    </location>
</feature>
<dbReference type="FunFam" id="1.20.58.60:FF:000001">
    <property type="entry name" value="Microtubule-actin cross-linking factor 1"/>
    <property type="match status" value="4"/>
</dbReference>
<keyword evidence="3" id="KW-0597">Phosphoprotein</keyword>
<evidence type="ECO:0000256" key="8">
    <source>
        <dbReference type="SAM" id="MobiDB-lite"/>
    </source>
</evidence>
<dbReference type="GO" id="GO:0005886">
    <property type="term" value="C:plasma membrane"/>
    <property type="evidence" value="ECO:0007669"/>
    <property type="project" value="UniProtKB-SubCell"/>
</dbReference>
<feature type="coiled-coil region" evidence="7">
    <location>
        <begin position="3902"/>
        <end position="3939"/>
    </location>
</feature>
<evidence type="ECO:0000313" key="11">
    <source>
        <dbReference type="EMBL" id="CAG9792791.1"/>
    </source>
</evidence>
<dbReference type="Pfam" id="PF00435">
    <property type="entry name" value="Spectrin"/>
    <property type="match status" value="19"/>
</dbReference>
<feature type="coiled-coil region" evidence="7">
    <location>
        <begin position="5750"/>
        <end position="5813"/>
    </location>
</feature>
<feature type="region of interest" description="Disordered" evidence="8">
    <location>
        <begin position="696"/>
        <end position="715"/>
    </location>
</feature>
<proteinExistence type="predicted"/>
<reference evidence="11" key="2">
    <citation type="submission" date="2022-10" db="EMBL/GenBank/DDBJ databases">
        <authorList>
            <consortium name="ENA_rothamsted_submissions"/>
            <consortium name="culmorum"/>
            <person name="King R."/>
        </authorList>
    </citation>
    <scope>NUCLEOTIDE SEQUENCE</scope>
</reference>
<dbReference type="InterPro" id="IPR003108">
    <property type="entry name" value="GAR_dom"/>
</dbReference>
<dbReference type="FunFam" id="1.20.58.60:FF:000042">
    <property type="entry name" value="Short stop, isoform N"/>
    <property type="match status" value="1"/>
</dbReference>
<dbReference type="SMART" id="SM00243">
    <property type="entry name" value="GAS2"/>
    <property type="match status" value="1"/>
</dbReference>
<accession>A0A9N9WHA4</accession>
<feature type="coiled-coil region" evidence="7">
    <location>
        <begin position="4886"/>
        <end position="4961"/>
    </location>
</feature>
<keyword evidence="4" id="KW-0677">Repeat</keyword>
<dbReference type="SUPFAM" id="SSF75399">
    <property type="entry name" value="Plakin repeat"/>
    <property type="match status" value="22"/>
</dbReference>
<dbReference type="FunFam" id="3.30.920.20:FF:000001">
    <property type="entry name" value="Microtubule-actin cross-linking factor 1"/>
    <property type="match status" value="1"/>
</dbReference>
<dbReference type="InterPro" id="IPR018247">
    <property type="entry name" value="EF_Hand_1_Ca_BS"/>
</dbReference>
<evidence type="ECO:0000259" key="10">
    <source>
        <dbReference type="PROSITE" id="PS51460"/>
    </source>
</evidence>
<dbReference type="GO" id="GO:0005198">
    <property type="term" value="F:structural molecule activity"/>
    <property type="evidence" value="ECO:0007669"/>
    <property type="project" value="TreeGrafter"/>
</dbReference>
<keyword evidence="5" id="KW-0106">Calcium</keyword>
<organism evidence="11 12">
    <name type="scientific">Diatraea saccharalis</name>
    <name type="common">sugarcane borer</name>
    <dbReference type="NCBI Taxonomy" id="40085"/>
    <lineage>
        <taxon>Eukaryota</taxon>
        <taxon>Metazoa</taxon>
        <taxon>Ecdysozoa</taxon>
        <taxon>Arthropoda</taxon>
        <taxon>Hexapoda</taxon>
        <taxon>Insecta</taxon>
        <taxon>Pterygota</taxon>
        <taxon>Neoptera</taxon>
        <taxon>Endopterygota</taxon>
        <taxon>Lepidoptera</taxon>
        <taxon>Glossata</taxon>
        <taxon>Ditrysia</taxon>
        <taxon>Pyraloidea</taxon>
        <taxon>Crambidae</taxon>
        <taxon>Crambinae</taxon>
        <taxon>Diatraea</taxon>
    </lineage>
</organism>
<dbReference type="GO" id="GO:0005509">
    <property type="term" value="F:calcium ion binding"/>
    <property type="evidence" value="ECO:0007669"/>
    <property type="project" value="InterPro"/>
</dbReference>
<evidence type="ECO:0000256" key="5">
    <source>
        <dbReference type="ARBA" id="ARBA00022837"/>
    </source>
</evidence>
<feature type="coiled-coil region" evidence="7">
    <location>
        <begin position="5466"/>
        <end position="5493"/>
    </location>
</feature>
<dbReference type="Pfam" id="PF02187">
    <property type="entry name" value="GAS2"/>
    <property type="match status" value="1"/>
</dbReference>
<dbReference type="InterPro" id="IPR002048">
    <property type="entry name" value="EF_hand_dom"/>
</dbReference>
<dbReference type="SMART" id="SM00250">
    <property type="entry name" value="PLEC"/>
    <property type="match status" value="36"/>
</dbReference>